<sequence>MSRVTHTHKWDEKSHYALILSLIEVARPNKDFLLRVTEHMQSQGFNTTFSGVKYAPTILSPFPKFRRRRLPHANPRRQGRLLTPPSRPRQHIQKLRRTQDSPDKSASNDGGSVPSTPSKATPKRKARARAPKASLARSPAGVQDSDDQDELPIKLEYELSGADEPRLKRPKKERAG</sequence>
<dbReference type="OrthoDB" id="4525115at2759"/>
<feature type="compositionally biased region" description="Basic and acidic residues" evidence="1">
    <location>
        <begin position="151"/>
        <end position="176"/>
    </location>
</feature>
<dbReference type="EMBL" id="AZHE01000001">
    <property type="protein sequence ID" value="KHO02042.1"/>
    <property type="molecule type" value="Genomic_DNA"/>
</dbReference>
<name>A0A0B2X0H4_METAS</name>
<reference evidence="2 3" key="1">
    <citation type="journal article" date="2014" name="Proc. Natl. Acad. Sci. U.S.A.">
        <title>Trajectory and genomic determinants of fungal-pathogen speciation and host adaptation.</title>
        <authorList>
            <person name="Hu X."/>
            <person name="Xiao G."/>
            <person name="Zheng P."/>
            <person name="Shang Y."/>
            <person name="Su Y."/>
            <person name="Zhang X."/>
            <person name="Liu X."/>
            <person name="Zhan S."/>
            <person name="St Leger R.J."/>
            <person name="Wang C."/>
        </authorList>
    </citation>
    <scope>NUCLEOTIDE SEQUENCE [LARGE SCALE GENOMIC DNA]</scope>
    <source>
        <strain evidence="2 3">ARSEF 1941</strain>
    </source>
</reference>
<evidence type="ECO:0000256" key="1">
    <source>
        <dbReference type="SAM" id="MobiDB-lite"/>
    </source>
</evidence>
<gene>
    <name evidence="2" type="ORF">MAM_01043</name>
</gene>
<comment type="caution">
    <text evidence="2">The sequence shown here is derived from an EMBL/GenBank/DDBJ whole genome shotgun (WGS) entry which is preliminary data.</text>
</comment>
<dbReference type="Proteomes" id="UP000030816">
    <property type="component" value="Unassembled WGS sequence"/>
</dbReference>
<feature type="compositionally biased region" description="Basic residues" evidence="1">
    <location>
        <begin position="121"/>
        <end position="130"/>
    </location>
</feature>
<feature type="compositionally biased region" description="Low complexity" evidence="1">
    <location>
        <begin position="131"/>
        <end position="140"/>
    </location>
</feature>
<evidence type="ECO:0000313" key="2">
    <source>
        <dbReference type="EMBL" id="KHO02042.1"/>
    </source>
</evidence>
<dbReference type="HOGENOM" id="CLU_124007_0_0_1"/>
<dbReference type="AlphaFoldDB" id="A0A0B2X0H4"/>
<feature type="compositionally biased region" description="Basic residues" evidence="1">
    <location>
        <begin position="65"/>
        <end position="79"/>
    </location>
</feature>
<protein>
    <submittedName>
        <fullName evidence="2">Uncharacterized protein</fullName>
    </submittedName>
</protein>
<feature type="region of interest" description="Disordered" evidence="1">
    <location>
        <begin position="65"/>
        <end position="176"/>
    </location>
</feature>
<dbReference type="RefSeq" id="XP_040683107.1">
    <property type="nucleotide sequence ID" value="XM_040819842.1"/>
</dbReference>
<feature type="compositionally biased region" description="Polar residues" evidence="1">
    <location>
        <begin position="104"/>
        <end position="116"/>
    </location>
</feature>
<organism evidence="2 3">
    <name type="scientific">Metarhizium album (strain ARSEF 1941)</name>
    <dbReference type="NCBI Taxonomy" id="1081103"/>
    <lineage>
        <taxon>Eukaryota</taxon>
        <taxon>Fungi</taxon>
        <taxon>Dikarya</taxon>
        <taxon>Ascomycota</taxon>
        <taxon>Pezizomycotina</taxon>
        <taxon>Sordariomycetes</taxon>
        <taxon>Hypocreomycetidae</taxon>
        <taxon>Hypocreales</taxon>
        <taxon>Clavicipitaceae</taxon>
        <taxon>Metarhizium</taxon>
    </lineage>
</organism>
<dbReference type="GeneID" id="63735498"/>
<evidence type="ECO:0000313" key="3">
    <source>
        <dbReference type="Proteomes" id="UP000030816"/>
    </source>
</evidence>
<dbReference type="STRING" id="1081103.A0A0B2X0H4"/>
<accession>A0A0B2X0H4</accession>
<proteinExistence type="predicted"/>
<keyword evidence="3" id="KW-1185">Reference proteome</keyword>